<dbReference type="GO" id="GO:0099518">
    <property type="term" value="P:vesicle cytoskeletal trafficking"/>
    <property type="evidence" value="ECO:0007669"/>
    <property type="project" value="TreeGrafter"/>
</dbReference>
<dbReference type="PANTHER" id="PTHR16797:SF4">
    <property type="entry name" value="40-KDA HUNTINGTIN-ASSOCIATED PROTEIN"/>
    <property type="match status" value="1"/>
</dbReference>
<proteinExistence type="predicted"/>
<organism evidence="1 2">
    <name type="scientific">Manduca sexta</name>
    <name type="common">Tobacco hawkmoth</name>
    <name type="synonym">Tobacco hornworm</name>
    <dbReference type="NCBI Taxonomy" id="7130"/>
    <lineage>
        <taxon>Eukaryota</taxon>
        <taxon>Metazoa</taxon>
        <taxon>Ecdysozoa</taxon>
        <taxon>Arthropoda</taxon>
        <taxon>Hexapoda</taxon>
        <taxon>Insecta</taxon>
        <taxon>Pterygota</taxon>
        <taxon>Neoptera</taxon>
        <taxon>Endopterygota</taxon>
        <taxon>Lepidoptera</taxon>
        <taxon>Glossata</taxon>
        <taxon>Ditrysia</taxon>
        <taxon>Bombycoidea</taxon>
        <taxon>Sphingidae</taxon>
        <taxon>Sphinginae</taxon>
        <taxon>Sphingini</taxon>
        <taxon>Manduca</taxon>
    </lineage>
</organism>
<dbReference type="Proteomes" id="UP000791440">
    <property type="component" value="Unassembled WGS sequence"/>
</dbReference>
<reference evidence="1" key="1">
    <citation type="journal article" date="2016" name="Insect Biochem. Mol. Biol.">
        <title>Multifaceted biological insights from a draft genome sequence of the tobacco hornworm moth, Manduca sexta.</title>
        <authorList>
            <person name="Kanost M.R."/>
            <person name="Arrese E.L."/>
            <person name="Cao X."/>
            <person name="Chen Y.R."/>
            <person name="Chellapilla S."/>
            <person name="Goldsmith M.R."/>
            <person name="Grosse-Wilde E."/>
            <person name="Heckel D.G."/>
            <person name="Herndon N."/>
            <person name="Jiang H."/>
            <person name="Papanicolaou A."/>
            <person name="Qu J."/>
            <person name="Soulages J.L."/>
            <person name="Vogel H."/>
            <person name="Walters J."/>
            <person name="Waterhouse R.M."/>
            <person name="Ahn S.J."/>
            <person name="Almeida F.C."/>
            <person name="An C."/>
            <person name="Aqrawi P."/>
            <person name="Bretschneider A."/>
            <person name="Bryant W.B."/>
            <person name="Bucks S."/>
            <person name="Chao H."/>
            <person name="Chevignon G."/>
            <person name="Christen J.M."/>
            <person name="Clarke D.F."/>
            <person name="Dittmer N.T."/>
            <person name="Ferguson L.C.F."/>
            <person name="Garavelou S."/>
            <person name="Gordon K.H.J."/>
            <person name="Gunaratna R.T."/>
            <person name="Han Y."/>
            <person name="Hauser F."/>
            <person name="He Y."/>
            <person name="Heidel-Fischer H."/>
            <person name="Hirsh A."/>
            <person name="Hu Y."/>
            <person name="Jiang H."/>
            <person name="Kalra D."/>
            <person name="Klinner C."/>
            <person name="Konig C."/>
            <person name="Kovar C."/>
            <person name="Kroll A.R."/>
            <person name="Kuwar S.S."/>
            <person name="Lee S.L."/>
            <person name="Lehman R."/>
            <person name="Li K."/>
            <person name="Li Z."/>
            <person name="Liang H."/>
            <person name="Lovelace S."/>
            <person name="Lu Z."/>
            <person name="Mansfield J.H."/>
            <person name="McCulloch K.J."/>
            <person name="Mathew T."/>
            <person name="Morton B."/>
            <person name="Muzny D.M."/>
            <person name="Neunemann D."/>
            <person name="Ongeri F."/>
            <person name="Pauchet Y."/>
            <person name="Pu L.L."/>
            <person name="Pyrousis I."/>
            <person name="Rao X.J."/>
            <person name="Redding A."/>
            <person name="Roesel C."/>
            <person name="Sanchez-Gracia A."/>
            <person name="Schaack S."/>
            <person name="Shukla A."/>
            <person name="Tetreau G."/>
            <person name="Wang Y."/>
            <person name="Xiong G.H."/>
            <person name="Traut W."/>
            <person name="Walsh T.K."/>
            <person name="Worley K.C."/>
            <person name="Wu D."/>
            <person name="Wu W."/>
            <person name="Wu Y.Q."/>
            <person name="Zhang X."/>
            <person name="Zou Z."/>
            <person name="Zucker H."/>
            <person name="Briscoe A.D."/>
            <person name="Burmester T."/>
            <person name="Clem R.J."/>
            <person name="Feyereisen R."/>
            <person name="Grimmelikhuijzen C.J.P."/>
            <person name="Hamodrakas S.J."/>
            <person name="Hansson B.S."/>
            <person name="Huguet E."/>
            <person name="Jermiin L.S."/>
            <person name="Lan Q."/>
            <person name="Lehman H.K."/>
            <person name="Lorenzen M."/>
            <person name="Merzendorfer H."/>
            <person name="Michalopoulos I."/>
            <person name="Morton D.B."/>
            <person name="Muthukrishnan S."/>
            <person name="Oakeshott J.G."/>
            <person name="Palmer W."/>
            <person name="Park Y."/>
            <person name="Passarelli A.L."/>
            <person name="Rozas J."/>
            <person name="Schwartz L.M."/>
            <person name="Smith W."/>
            <person name="Southgate A."/>
            <person name="Vilcinskas A."/>
            <person name="Vogt R."/>
            <person name="Wang P."/>
            <person name="Werren J."/>
            <person name="Yu X.Q."/>
            <person name="Zhou J.J."/>
            <person name="Brown S.J."/>
            <person name="Scherer S.E."/>
            <person name="Richards S."/>
            <person name="Blissard G.W."/>
        </authorList>
    </citation>
    <scope>NUCLEOTIDE SEQUENCE</scope>
</reference>
<evidence type="ECO:0000313" key="1">
    <source>
        <dbReference type="EMBL" id="KAG6463124.1"/>
    </source>
</evidence>
<keyword evidence="2" id="KW-1185">Reference proteome</keyword>
<dbReference type="AlphaFoldDB" id="A0A921ZSL1"/>
<gene>
    <name evidence="1" type="ORF">O3G_MSEX013681</name>
</gene>
<dbReference type="InterPro" id="IPR039494">
    <property type="entry name" value="F8A"/>
</dbReference>
<sequence>MKAEKKLWALRTYSPERENLEAAIGCFIQALNRYPEKSLLRTSILLELSNDLVHLNKKSEAACYFEQALETVVDNTMRIMCLRNLLNLQIDCEKYVIALETANKLCDGKFNLPEDLLAEVQVSRILLTLLAKPTDENKPASLNQLFNDLMNDNDSDTIPFNTDLRLKLQSIVVSHGLGDAESLVSVTSDTKHLLTSQQVEMLQKIITEQRLEQLSLK</sequence>
<reference evidence="1" key="2">
    <citation type="submission" date="2020-12" db="EMBL/GenBank/DDBJ databases">
        <authorList>
            <person name="Kanost M."/>
        </authorList>
    </citation>
    <scope>NUCLEOTIDE SEQUENCE</scope>
</reference>
<name>A0A921ZSL1_MANSE</name>
<dbReference type="PANTHER" id="PTHR16797">
    <property type="entry name" value="FACTOR VIII-ASSOCIATED GENE 1"/>
    <property type="match status" value="1"/>
</dbReference>
<comment type="caution">
    <text evidence="1">The sequence shown here is derived from an EMBL/GenBank/DDBJ whole genome shotgun (WGS) entry which is preliminary data.</text>
</comment>
<dbReference type="EMBL" id="JH668941">
    <property type="protein sequence ID" value="KAG6463124.1"/>
    <property type="molecule type" value="Genomic_DNA"/>
</dbReference>
<dbReference type="GO" id="GO:0005769">
    <property type="term" value="C:early endosome"/>
    <property type="evidence" value="ECO:0007669"/>
    <property type="project" value="TreeGrafter"/>
</dbReference>
<accession>A0A921ZSL1</accession>
<protein>
    <submittedName>
        <fullName evidence="1">Uncharacterized protein</fullName>
    </submittedName>
</protein>
<evidence type="ECO:0000313" key="2">
    <source>
        <dbReference type="Proteomes" id="UP000791440"/>
    </source>
</evidence>